<evidence type="ECO:0000313" key="8">
    <source>
        <dbReference type="Proteomes" id="UP000318578"/>
    </source>
</evidence>
<dbReference type="GO" id="GO:0006631">
    <property type="term" value="P:fatty acid metabolic process"/>
    <property type="evidence" value="ECO:0007669"/>
    <property type="project" value="TreeGrafter"/>
</dbReference>
<evidence type="ECO:0000256" key="2">
    <source>
        <dbReference type="ARBA" id="ARBA00022598"/>
    </source>
</evidence>
<evidence type="ECO:0000313" key="7">
    <source>
        <dbReference type="EMBL" id="TVT25919.1"/>
    </source>
</evidence>
<dbReference type="InterPro" id="IPR000873">
    <property type="entry name" value="AMP-dep_synth/lig_dom"/>
</dbReference>
<keyword evidence="4" id="KW-1133">Transmembrane helix</keyword>
<proteinExistence type="inferred from homology"/>
<evidence type="ECO:0000256" key="4">
    <source>
        <dbReference type="SAM" id="Phobius"/>
    </source>
</evidence>
<reference evidence="7 8" key="1">
    <citation type="submission" date="2019-07" db="EMBL/GenBank/DDBJ databases">
        <title>New species of Amycolatopsis and Streptomyces.</title>
        <authorList>
            <person name="Duangmal K."/>
            <person name="Teo W.F.A."/>
            <person name="Lipun K."/>
        </authorList>
    </citation>
    <scope>NUCLEOTIDE SEQUENCE [LARGE SCALE GENOMIC DNA]</scope>
    <source>
        <strain evidence="7 8">JCM 30562</strain>
    </source>
</reference>
<feature type="region of interest" description="Disordered" evidence="3">
    <location>
        <begin position="1"/>
        <end position="90"/>
    </location>
</feature>
<evidence type="ECO:0000256" key="3">
    <source>
        <dbReference type="SAM" id="MobiDB-lite"/>
    </source>
</evidence>
<dbReference type="AlphaFoldDB" id="A0A558ANT2"/>
<protein>
    <submittedName>
        <fullName evidence="7">AMP-binding protein</fullName>
    </submittedName>
</protein>
<name>A0A558ANT2_9PSEU</name>
<gene>
    <name evidence="7" type="ORF">FNH06_00320</name>
</gene>
<feature type="compositionally biased region" description="Low complexity" evidence="3">
    <location>
        <begin position="42"/>
        <end position="54"/>
    </location>
</feature>
<dbReference type="PANTHER" id="PTHR43201">
    <property type="entry name" value="ACYL-COA SYNTHETASE"/>
    <property type="match status" value="1"/>
</dbReference>
<keyword evidence="4" id="KW-0812">Transmembrane</keyword>
<keyword evidence="4" id="KW-0472">Membrane</keyword>
<dbReference type="GO" id="GO:0031956">
    <property type="term" value="F:medium-chain fatty acid-CoA ligase activity"/>
    <property type="evidence" value="ECO:0007669"/>
    <property type="project" value="TreeGrafter"/>
</dbReference>
<dbReference type="Proteomes" id="UP000318578">
    <property type="component" value="Unassembled WGS sequence"/>
</dbReference>
<dbReference type="Gene3D" id="3.30.300.30">
    <property type="match status" value="1"/>
</dbReference>
<feature type="transmembrane region" description="Helical" evidence="4">
    <location>
        <begin position="317"/>
        <end position="345"/>
    </location>
</feature>
<dbReference type="InterPro" id="IPR042099">
    <property type="entry name" value="ANL_N_sf"/>
</dbReference>
<dbReference type="InterPro" id="IPR025110">
    <property type="entry name" value="AMP-bd_C"/>
</dbReference>
<feature type="domain" description="AMP-dependent synthetase/ligase" evidence="5">
    <location>
        <begin position="100"/>
        <end position="482"/>
    </location>
</feature>
<dbReference type="Gene3D" id="3.40.50.12780">
    <property type="entry name" value="N-terminal domain of ligase-like"/>
    <property type="match status" value="1"/>
</dbReference>
<dbReference type="EMBL" id="VJZA01000001">
    <property type="protein sequence ID" value="TVT25919.1"/>
    <property type="molecule type" value="Genomic_DNA"/>
</dbReference>
<comment type="similarity">
    <text evidence="1">Belongs to the ATP-dependent AMP-binding enzyme family.</text>
</comment>
<accession>A0A558ANT2</accession>
<comment type="caution">
    <text evidence="7">The sequence shown here is derived from an EMBL/GenBank/DDBJ whole genome shotgun (WGS) entry which is preliminary data.</text>
</comment>
<dbReference type="PANTHER" id="PTHR43201:SF5">
    <property type="entry name" value="MEDIUM-CHAIN ACYL-COA LIGASE ACSF2, MITOCHONDRIAL"/>
    <property type="match status" value="1"/>
</dbReference>
<feature type="domain" description="AMP-binding enzyme C-terminal" evidence="6">
    <location>
        <begin position="533"/>
        <end position="608"/>
    </location>
</feature>
<keyword evidence="8" id="KW-1185">Reference proteome</keyword>
<keyword evidence="2" id="KW-0436">Ligase</keyword>
<dbReference type="OrthoDB" id="9803968at2"/>
<feature type="compositionally biased region" description="Basic residues" evidence="3">
    <location>
        <begin position="1"/>
        <end position="35"/>
    </location>
</feature>
<dbReference type="SUPFAM" id="SSF56801">
    <property type="entry name" value="Acetyl-CoA synthetase-like"/>
    <property type="match status" value="1"/>
</dbReference>
<dbReference type="InterPro" id="IPR045851">
    <property type="entry name" value="AMP-bd_C_sf"/>
</dbReference>
<organism evidence="7 8">
    <name type="scientific">Amycolatopsis acidiphila</name>
    <dbReference type="NCBI Taxonomy" id="715473"/>
    <lineage>
        <taxon>Bacteria</taxon>
        <taxon>Bacillati</taxon>
        <taxon>Actinomycetota</taxon>
        <taxon>Actinomycetes</taxon>
        <taxon>Pseudonocardiales</taxon>
        <taxon>Pseudonocardiaceae</taxon>
        <taxon>Amycolatopsis</taxon>
    </lineage>
</organism>
<dbReference type="Pfam" id="PF00501">
    <property type="entry name" value="AMP-binding"/>
    <property type="match status" value="1"/>
</dbReference>
<evidence type="ECO:0000259" key="6">
    <source>
        <dbReference type="Pfam" id="PF13193"/>
    </source>
</evidence>
<sequence>MDRRRIRSRTTPRRTRRSRIRGRRLPVHHHRRGGRRGPCDLAAAARTRPAGAARGPDRGRPRSRPRSRRAGPLPRLRGEEPSNEGSQAVNTPRTLAGAVENTAAAAPGRPALLYHGTTFSYHDLHAESCRAAKALLGLGVRRGDRVGVLLGNQPEWVVICLGAAQIGAVLVPLNTWYQSREIEWTLRHCGVTVLVSGSRFLKREFDRLLTDLIPELAAGEPGELRSTRLPRLRAVAMTGDPAPGAFSWPGFLSVGASVTDADLEKAAGSVTADDDMFVIYTSGSTADPKGVRLTHGGLLGNGAEVARRRWIDAEDRIWLGAPLFYGLGAANALPVALAAGAGLVLQDYFDPGVAIRTIRSTSATTYYGTGNMTRAILDHPTFSPGKVATLEKGTAGISRHYKSMTLTELGVRLATPAYGLTETYGHITGGLPDDPLDVKLDTDGAPLPGVEVQIVDPVTRRPLPPGERGLILLQGRVTPGYFDNPDETAKALRPDGFFDTGDLGHLDSAGRLVFHSRIKEVLKSNGVTISPAEIEQLLVSHPDVTDACVVGVPHPDRGELIVAFVTAKTPLKETTLRDYVRERAASFKVPHHVLVRDKDDLPRLASGKIAKLRLAEMAIAELTG</sequence>
<dbReference type="Pfam" id="PF13193">
    <property type="entry name" value="AMP-binding_C"/>
    <property type="match status" value="1"/>
</dbReference>
<evidence type="ECO:0000259" key="5">
    <source>
        <dbReference type="Pfam" id="PF00501"/>
    </source>
</evidence>
<evidence type="ECO:0000256" key="1">
    <source>
        <dbReference type="ARBA" id="ARBA00006432"/>
    </source>
</evidence>